<dbReference type="EMBL" id="QMIF01000173">
    <property type="protein sequence ID" value="TVM27505.1"/>
    <property type="molecule type" value="Genomic_DNA"/>
</dbReference>
<sequence length="188" mass="20928">EEALKNREAELERIFRAAPIGIGLVVDRLFTKINTSVMEMTGYASEELLDRNSRMIYPDEAEYDRVGAEKSVQFGKDGMGKLETGWRSKNGELLDVLVSSAPLSPGAPSAGDTFIAVDITERNKTLAALRKSEEQFRTLYENAQEGILQHTRNGRYLNDKPPLAYMSGYASADELLDDVAHRAHPPPR</sequence>
<dbReference type="Pfam" id="PF13188">
    <property type="entry name" value="PAS_8"/>
    <property type="match status" value="1"/>
</dbReference>
<comment type="caution">
    <text evidence="2">The sequence shown here is derived from an EMBL/GenBank/DDBJ whole genome shotgun (WGS) entry which is preliminary data.</text>
</comment>
<name>A0A6P1Z990_9BACT</name>
<dbReference type="InterPro" id="IPR035965">
    <property type="entry name" value="PAS-like_dom_sf"/>
</dbReference>
<feature type="non-terminal residue" evidence="2">
    <location>
        <position position="1"/>
    </location>
</feature>
<dbReference type="OrthoDB" id="5416452at2"/>
<feature type="domain" description="PAS" evidence="1">
    <location>
        <begin position="33"/>
        <end position="75"/>
    </location>
</feature>
<dbReference type="Gene3D" id="3.30.450.20">
    <property type="entry name" value="PAS domain"/>
    <property type="match status" value="2"/>
</dbReference>
<dbReference type="Proteomes" id="UP000434052">
    <property type="component" value="Unassembled WGS sequence"/>
</dbReference>
<reference evidence="2 3" key="1">
    <citation type="submission" date="2018-06" db="EMBL/GenBank/DDBJ databases">
        <title>Complete genome of Desulfovibrio marinus P48SEP.</title>
        <authorList>
            <person name="Crispim J.S."/>
            <person name="Vidigal P.M.P."/>
            <person name="Silva L.C.F."/>
            <person name="Araujo L.C."/>
            <person name="Laguardia C.N."/>
            <person name="Dias R.S."/>
            <person name="Sousa M.P."/>
            <person name="Paula S.O."/>
            <person name="Silva C."/>
        </authorList>
    </citation>
    <scope>NUCLEOTIDE SEQUENCE [LARGE SCALE GENOMIC DNA]</scope>
    <source>
        <strain evidence="2 3">P48SEP</strain>
    </source>
</reference>
<evidence type="ECO:0000313" key="3">
    <source>
        <dbReference type="Proteomes" id="UP000434052"/>
    </source>
</evidence>
<dbReference type="NCBIfam" id="TIGR00229">
    <property type="entry name" value="sensory_box"/>
    <property type="match status" value="1"/>
</dbReference>
<evidence type="ECO:0000313" key="2">
    <source>
        <dbReference type="EMBL" id="TVM27505.1"/>
    </source>
</evidence>
<accession>A0A6P1Z990</accession>
<dbReference type="PROSITE" id="PS50112">
    <property type="entry name" value="PAS"/>
    <property type="match status" value="1"/>
</dbReference>
<protein>
    <submittedName>
        <fullName evidence="2">Diguanylate cyclase</fullName>
    </submittedName>
</protein>
<proteinExistence type="predicted"/>
<dbReference type="SUPFAM" id="SSF55785">
    <property type="entry name" value="PYP-like sensor domain (PAS domain)"/>
    <property type="match status" value="2"/>
</dbReference>
<dbReference type="RefSeq" id="WP_144307580.1">
    <property type="nucleotide sequence ID" value="NZ_QMIF01000173.1"/>
</dbReference>
<organism evidence="2 3">
    <name type="scientific">Oceanidesulfovibrio marinus</name>
    <dbReference type="NCBI Taxonomy" id="370038"/>
    <lineage>
        <taxon>Bacteria</taxon>
        <taxon>Pseudomonadati</taxon>
        <taxon>Thermodesulfobacteriota</taxon>
        <taxon>Desulfovibrionia</taxon>
        <taxon>Desulfovibrionales</taxon>
        <taxon>Desulfovibrionaceae</taxon>
        <taxon>Oceanidesulfovibrio</taxon>
    </lineage>
</organism>
<dbReference type="AlphaFoldDB" id="A0A6P1Z990"/>
<evidence type="ECO:0000259" key="1">
    <source>
        <dbReference type="PROSITE" id="PS50112"/>
    </source>
</evidence>
<gene>
    <name evidence="2" type="ORF">DQK91_22615</name>
</gene>
<dbReference type="InterPro" id="IPR000014">
    <property type="entry name" value="PAS"/>
</dbReference>